<proteinExistence type="predicted"/>
<gene>
    <name evidence="3" type="ORF">V7F78_08660</name>
</gene>
<dbReference type="Proteomes" id="UP001309299">
    <property type="component" value="Unassembled WGS sequence"/>
</dbReference>
<name>A0AB35XMM6_9ACTN</name>
<dbReference type="RefSeq" id="WP_334353392.1">
    <property type="nucleotide sequence ID" value="NZ_JBAKUA010000011.1"/>
</dbReference>
<dbReference type="GO" id="GO:0046872">
    <property type="term" value="F:metal ion binding"/>
    <property type="evidence" value="ECO:0007669"/>
    <property type="project" value="InterPro"/>
</dbReference>
<feature type="compositionally biased region" description="Low complexity" evidence="1">
    <location>
        <begin position="51"/>
        <end position="63"/>
    </location>
</feature>
<dbReference type="InterPro" id="IPR045800">
    <property type="entry name" value="HMBD"/>
</dbReference>
<feature type="region of interest" description="Disordered" evidence="1">
    <location>
        <begin position="40"/>
        <end position="63"/>
    </location>
</feature>
<feature type="domain" description="Heavy metal binding" evidence="2">
    <location>
        <begin position="19"/>
        <end position="43"/>
    </location>
</feature>
<evidence type="ECO:0000313" key="3">
    <source>
        <dbReference type="EMBL" id="MEH1547078.1"/>
    </source>
</evidence>
<dbReference type="AlphaFoldDB" id="A0AB35XMM6"/>
<dbReference type="EMBL" id="JBAKUA010000011">
    <property type="protein sequence ID" value="MEH1547078.1"/>
    <property type="molecule type" value="Genomic_DNA"/>
</dbReference>
<organism evidence="3 4">
    <name type="scientific">Cutibacterium avidum</name>
    <dbReference type="NCBI Taxonomy" id="33010"/>
    <lineage>
        <taxon>Bacteria</taxon>
        <taxon>Bacillati</taxon>
        <taxon>Actinomycetota</taxon>
        <taxon>Actinomycetes</taxon>
        <taxon>Propionibacteriales</taxon>
        <taxon>Propionibacteriaceae</taxon>
        <taxon>Cutibacterium</taxon>
    </lineage>
</organism>
<evidence type="ECO:0000256" key="1">
    <source>
        <dbReference type="SAM" id="MobiDB-lite"/>
    </source>
</evidence>
<comment type="caution">
    <text evidence="3">The sequence shown here is derived from an EMBL/GenBank/DDBJ whole genome shotgun (WGS) entry which is preliminary data.</text>
</comment>
<accession>A0AB35XMM6</accession>
<feature type="region of interest" description="Disordered" evidence="1">
    <location>
        <begin position="1"/>
        <end position="20"/>
    </location>
</feature>
<evidence type="ECO:0000313" key="4">
    <source>
        <dbReference type="Proteomes" id="UP001309299"/>
    </source>
</evidence>
<reference evidence="3" key="1">
    <citation type="submission" date="2024-02" db="EMBL/GenBank/DDBJ databases">
        <title>Bacterial skin colonization with Propionibacterium avidum as a risk factor for Periprosthetic Joint Infections - a single-center prospective study.</title>
        <authorList>
            <person name="Achermann Y."/>
        </authorList>
    </citation>
    <scope>NUCLEOTIDE SEQUENCE</scope>
    <source>
        <strain evidence="3">PAVI-2017310195</strain>
    </source>
</reference>
<dbReference type="Pfam" id="PF19335">
    <property type="entry name" value="HMBD"/>
    <property type="match status" value="1"/>
</dbReference>
<protein>
    <submittedName>
        <fullName evidence="3">Heavy metal-binding domain-containing protein</fullName>
    </submittedName>
</protein>
<evidence type="ECO:0000259" key="2">
    <source>
        <dbReference type="Pfam" id="PF19335"/>
    </source>
</evidence>
<sequence>MTSPTPPDKPITAEGDSFTCPMHPEVTSDHPGRCPKCGMFLQPDGQPPAPAAHQHTHPGQPAA</sequence>